<feature type="coiled-coil region" evidence="7">
    <location>
        <begin position="480"/>
        <end position="524"/>
    </location>
</feature>
<keyword evidence="8" id="KW-1133">Transmembrane helix</keyword>
<dbReference type="SUPFAM" id="SSF58104">
    <property type="entry name" value="Methyl-accepting chemotaxis protein (MCP) signaling domain"/>
    <property type="match status" value="1"/>
</dbReference>
<protein>
    <submittedName>
        <fullName evidence="11">Methyl-accepting chemotaxis protein</fullName>
    </submittedName>
</protein>
<dbReference type="CDD" id="cd06225">
    <property type="entry name" value="HAMP"/>
    <property type="match status" value="1"/>
</dbReference>
<evidence type="ECO:0000256" key="4">
    <source>
        <dbReference type="ARBA" id="ARBA00023224"/>
    </source>
</evidence>
<dbReference type="PANTHER" id="PTHR32089:SF112">
    <property type="entry name" value="LYSOZYME-LIKE PROTEIN-RELATED"/>
    <property type="match status" value="1"/>
</dbReference>
<dbReference type="Gene3D" id="1.10.287.950">
    <property type="entry name" value="Methyl-accepting chemotaxis protein"/>
    <property type="match status" value="1"/>
</dbReference>
<dbReference type="CDD" id="cd12913">
    <property type="entry name" value="PDC1_MCP_like"/>
    <property type="match status" value="1"/>
</dbReference>
<sequence>MKLKLSQKLIAALISIYLAANLLLMMINLTQLENLGYEKASLEAVDASKEFTSSFQTLIDQQSGSLLTLSNMIKEMQGTGKVTREELIAMVETYMHTNDQVFYVNVAFDPNAFDNKDAEYKNLQLYSQEKDPGRFAISIIASGSSTVRSPIVNLEEGDIAQFYVKTKERGELTRLDPVNYGTTDNPLLYTSINAPIYNKQDEFIGVVGYMISLNALQDIAVQYSSEASSVALLSQSGYYVANGINSESLGQKIENSRIDEKVMGKLTQGETVEVREESTLHHFIPLPFASAEDTWYVEVMTPIDTVLKDYYNSRMVTLIVSIGSAIVFIVIIFVLIRRWVLVPLNKLNVSLGHMASGDLTQRLDIKSKDEFGAMATNFNTMGDHLRDMFRHVTDLSLNVSATSEQMSASSQQTATASENIASAIERVANGAETQHDYAITTAAEMKEMAQGIERIAESSSIAASSSQVAEQNTVVGHEKMQQTVEQMSELKNAVDQSNQAITSLAAKSNQIKQITNLIAKVSQQTNLLALNAAIEASRVGEHGKGFAVVASEIRNLADQTKQATADIAELIEEVYEGTQVASEAMEAGTKQMATGITTVHEAGQIFSVINAEVQRVNEQISEVSAAAEQLHASSIGVAATVEKFSSNASRTMTDAAEVAAASEEQLASMQEVATSSESLSSMVQELMERISRFKI</sequence>
<dbReference type="Proteomes" id="UP000683139">
    <property type="component" value="Unassembled WGS sequence"/>
</dbReference>
<keyword evidence="4 6" id="KW-0807">Transducer</keyword>
<dbReference type="RefSeq" id="WP_213514542.1">
    <property type="nucleotide sequence ID" value="NZ_BOSE01000003.1"/>
</dbReference>
<evidence type="ECO:0000256" key="1">
    <source>
        <dbReference type="ARBA" id="ARBA00004236"/>
    </source>
</evidence>
<feature type="domain" description="HAMP" evidence="10">
    <location>
        <begin position="338"/>
        <end position="390"/>
    </location>
</feature>
<keyword evidence="8" id="KW-0812">Transmembrane</keyword>
<dbReference type="AlphaFoldDB" id="A0A919YS09"/>
<reference evidence="11" key="1">
    <citation type="submission" date="2021-03" db="EMBL/GenBank/DDBJ databases">
        <title>Antimicrobial resistance genes in bacteria isolated from Japanese honey, and their potential for conferring macrolide and lincosamide resistance in the American foulbrood pathogen Paenibacillus larvae.</title>
        <authorList>
            <person name="Okamoto M."/>
            <person name="Kumagai M."/>
            <person name="Kanamori H."/>
            <person name="Takamatsu D."/>
        </authorList>
    </citation>
    <scope>NUCLEOTIDE SEQUENCE</scope>
    <source>
        <strain evidence="11">J40TS1</strain>
    </source>
</reference>
<evidence type="ECO:0000313" key="11">
    <source>
        <dbReference type="EMBL" id="GIP16271.1"/>
    </source>
</evidence>
<proteinExistence type="inferred from homology"/>
<evidence type="ECO:0000313" key="12">
    <source>
        <dbReference type="Proteomes" id="UP000683139"/>
    </source>
</evidence>
<dbReference type="InterPro" id="IPR004089">
    <property type="entry name" value="MCPsignal_dom"/>
</dbReference>
<evidence type="ECO:0000256" key="3">
    <source>
        <dbReference type="ARBA" id="ARBA00023136"/>
    </source>
</evidence>
<organism evidence="11 12">
    <name type="scientific">Paenibacillus montaniterrae</name>
    <dbReference type="NCBI Taxonomy" id="429341"/>
    <lineage>
        <taxon>Bacteria</taxon>
        <taxon>Bacillati</taxon>
        <taxon>Bacillota</taxon>
        <taxon>Bacilli</taxon>
        <taxon>Bacillales</taxon>
        <taxon>Paenibacillaceae</taxon>
        <taxon>Paenibacillus</taxon>
    </lineage>
</organism>
<keyword evidence="3 8" id="KW-0472">Membrane</keyword>
<evidence type="ECO:0000259" key="10">
    <source>
        <dbReference type="PROSITE" id="PS50885"/>
    </source>
</evidence>
<dbReference type="InterPro" id="IPR003660">
    <property type="entry name" value="HAMP_dom"/>
</dbReference>
<dbReference type="PANTHER" id="PTHR32089">
    <property type="entry name" value="METHYL-ACCEPTING CHEMOTAXIS PROTEIN MCPB"/>
    <property type="match status" value="1"/>
</dbReference>
<dbReference type="PROSITE" id="PS50111">
    <property type="entry name" value="CHEMOTAXIS_TRANSDUC_2"/>
    <property type="match status" value="1"/>
</dbReference>
<evidence type="ECO:0000256" key="7">
    <source>
        <dbReference type="SAM" id="Coils"/>
    </source>
</evidence>
<keyword evidence="2" id="KW-1003">Cell membrane</keyword>
<feature type="transmembrane region" description="Helical" evidence="8">
    <location>
        <begin position="9"/>
        <end position="29"/>
    </location>
</feature>
<feature type="domain" description="Methyl-accepting transducer" evidence="9">
    <location>
        <begin position="409"/>
        <end position="645"/>
    </location>
</feature>
<keyword evidence="7" id="KW-0175">Coiled coil</keyword>
<dbReference type="Pfam" id="PF00015">
    <property type="entry name" value="MCPsignal"/>
    <property type="match status" value="1"/>
</dbReference>
<comment type="subcellular location">
    <subcellularLocation>
        <location evidence="1">Cell membrane</location>
    </subcellularLocation>
</comment>
<evidence type="ECO:0000256" key="8">
    <source>
        <dbReference type="SAM" id="Phobius"/>
    </source>
</evidence>
<dbReference type="PROSITE" id="PS50885">
    <property type="entry name" value="HAMP"/>
    <property type="match status" value="1"/>
</dbReference>
<dbReference type="GO" id="GO:0007165">
    <property type="term" value="P:signal transduction"/>
    <property type="evidence" value="ECO:0007669"/>
    <property type="project" value="UniProtKB-KW"/>
</dbReference>
<evidence type="ECO:0000256" key="2">
    <source>
        <dbReference type="ARBA" id="ARBA00022475"/>
    </source>
</evidence>
<comment type="similarity">
    <text evidence="5">Belongs to the methyl-accepting chemotaxis (MCP) protein family.</text>
</comment>
<dbReference type="SMART" id="SM00283">
    <property type="entry name" value="MA"/>
    <property type="match status" value="1"/>
</dbReference>
<feature type="transmembrane region" description="Helical" evidence="8">
    <location>
        <begin position="315"/>
        <end position="336"/>
    </location>
</feature>
<dbReference type="CDD" id="cd11386">
    <property type="entry name" value="MCP_signal"/>
    <property type="match status" value="1"/>
</dbReference>
<evidence type="ECO:0000256" key="5">
    <source>
        <dbReference type="ARBA" id="ARBA00029447"/>
    </source>
</evidence>
<comment type="caution">
    <text evidence="11">The sequence shown here is derived from an EMBL/GenBank/DDBJ whole genome shotgun (WGS) entry which is preliminary data.</text>
</comment>
<keyword evidence="12" id="KW-1185">Reference proteome</keyword>
<dbReference type="SMART" id="SM00304">
    <property type="entry name" value="HAMP"/>
    <property type="match status" value="1"/>
</dbReference>
<gene>
    <name evidence="11" type="ORF">J40TS1_19130</name>
</gene>
<name>A0A919YS09_9BACL</name>
<evidence type="ECO:0000259" key="9">
    <source>
        <dbReference type="PROSITE" id="PS50111"/>
    </source>
</evidence>
<accession>A0A919YS09</accession>
<dbReference type="GO" id="GO:0005886">
    <property type="term" value="C:plasma membrane"/>
    <property type="evidence" value="ECO:0007669"/>
    <property type="project" value="UniProtKB-SubCell"/>
</dbReference>
<dbReference type="Pfam" id="PF00672">
    <property type="entry name" value="HAMP"/>
    <property type="match status" value="1"/>
</dbReference>
<dbReference type="Gene3D" id="3.30.450.20">
    <property type="entry name" value="PAS domain"/>
    <property type="match status" value="2"/>
</dbReference>
<evidence type="ECO:0000256" key="6">
    <source>
        <dbReference type="PROSITE-ProRule" id="PRU00284"/>
    </source>
</evidence>
<dbReference type="EMBL" id="BOSE01000003">
    <property type="protein sequence ID" value="GIP16271.1"/>
    <property type="molecule type" value="Genomic_DNA"/>
</dbReference>